<evidence type="ECO:0000313" key="2">
    <source>
        <dbReference type="Proteomes" id="UP000504615"/>
    </source>
</evidence>
<sequence length="211" mass="24885">MNYRLNRVQSSHEGYPERMKICKERRAKTLIETKISPHLFKKQVFDNSQIIEKVEKSPERKTFFDNEGFKIVRTMLLALSILILCYHGSTEYNILQNGQILRGFSSRKTIVIFNLGYSVLHSIISTITASMLVYSVIMKRPRFSLPFIGLFLTELVCDFCDAIVMIWYLFKYLQIQTALFYVTGLFLMILAEMWLWLGVVWLYEQRNFKTC</sequence>
<feature type="transmembrane region" description="Helical" evidence="1">
    <location>
        <begin position="180"/>
        <end position="203"/>
    </location>
</feature>
<dbReference type="KEGG" id="pbar:105430048"/>
<dbReference type="Proteomes" id="UP000504615">
    <property type="component" value="Unplaced"/>
</dbReference>
<keyword evidence="2" id="KW-1185">Reference proteome</keyword>
<keyword evidence="1" id="KW-0472">Membrane</keyword>
<evidence type="ECO:0000313" key="3">
    <source>
        <dbReference type="RefSeq" id="XP_011641669.1"/>
    </source>
</evidence>
<accession>A0A6I9XAC6</accession>
<feature type="transmembrane region" description="Helical" evidence="1">
    <location>
        <begin position="109"/>
        <end position="133"/>
    </location>
</feature>
<dbReference type="RefSeq" id="XP_011641669.1">
    <property type="nucleotide sequence ID" value="XM_011643367.1"/>
</dbReference>
<protein>
    <submittedName>
        <fullName evidence="3">Uncharacterized protein LOC105430048</fullName>
    </submittedName>
</protein>
<name>A0A6I9XAC6_9HYME</name>
<feature type="transmembrane region" description="Helical" evidence="1">
    <location>
        <begin position="145"/>
        <end position="168"/>
    </location>
</feature>
<organism evidence="2 3">
    <name type="scientific">Pogonomyrmex barbatus</name>
    <name type="common">red harvester ant</name>
    <dbReference type="NCBI Taxonomy" id="144034"/>
    <lineage>
        <taxon>Eukaryota</taxon>
        <taxon>Metazoa</taxon>
        <taxon>Ecdysozoa</taxon>
        <taxon>Arthropoda</taxon>
        <taxon>Hexapoda</taxon>
        <taxon>Insecta</taxon>
        <taxon>Pterygota</taxon>
        <taxon>Neoptera</taxon>
        <taxon>Endopterygota</taxon>
        <taxon>Hymenoptera</taxon>
        <taxon>Apocrita</taxon>
        <taxon>Aculeata</taxon>
        <taxon>Formicoidea</taxon>
        <taxon>Formicidae</taxon>
        <taxon>Myrmicinae</taxon>
        <taxon>Pogonomyrmex</taxon>
    </lineage>
</organism>
<dbReference type="OrthoDB" id="7676589at2759"/>
<evidence type="ECO:0000256" key="1">
    <source>
        <dbReference type="SAM" id="Phobius"/>
    </source>
</evidence>
<keyword evidence="1" id="KW-1133">Transmembrane helix</keyword>
<keyword evidence="1" id="KW-0812">Transmembrane</keyword>
<proteinExistence type="predicted"/>
<reference evidence="3" key="1">
    <citation type="submission" date="2025-08" db="UniProtKB">
        <authorList>
            <consortium name="RefSeq"/>
        </authorList>
    </citation>
    <scope>IDENTIFICATION</scope>
</reference>
<dbReference type="AlphaFoldDB" id="A0A6I9XAC6"/>
<gene>
    <name evidence="3" type="primary">LOC105430048</name>
</gene>
<dbReference type="GeneID" id="105430048"/>